<protein>
    <submittedName>
        <fullName evidence="2">SnoaL-like protein</fullName>
    </submittedName>
</protein>
<evidence type="ECO:0000313" key="2">
    <source>
        <dbReference type="EMBL" id="RBO88237.1"/>
    </source>
</evidence>
<dbReference type="Proteomes" id="UP000252586">
    <property type="component" value="Unassembled WGS sequence"/>
</dbReference>
<dbReference type="STRING" id="1210090.GCA_001613185_06225"/>
<gene>
    <name evidence="2" type="ORF">DFR74_1093</name>
</gene>
<proteinExistence type="predicted"/>
<reference evidence="2 3" key="1">
    <citation type="submission" date="2018-06" db="EMBL/GenBank/DDBJ databases">
        <title>Genomic Encyclopedia of Type Strains, Phase IV (KMG-IV): sequencing the most valuable type-strain genomes for metagenomic binning, comparative biology and taxonomic classification.</title>
        <authorList>
            <person name="Goeker M."/>
        </authorList>
    </citation>
    <scope>NUCLEOTIDE SEQUENCE [LARGE SCALE GENOMIC DNA]</scope>
    <source>
        <strain evidence="2 3">DSM 44599</strain>
    </source>
</reference>
<dbReference type="RefSeq" id="WP_067513815.1">
    <property type="nucleotide sequence ID" value="NZ_CP107943.1"/>
</dbReference>
<dbReference type="PANTHER" id="PTHR38436">
    <property type="entry name" value="POLYKETIDE CYCLASE SNOAL-LIKE DOMAIN"/>
    <property type="match status" value="1"/>
</dbReference>
<dbReference type="InterPro" id="IPR037401">
    <property type="entry name" value="SnoaL-like"/>
</dbReference>
<dbReference type="Pfam" id="PF12680">
    <property type="entry name" value="SnoaL_2"/>
    <property type="match status" value="1"/>
</dbReference>
<evidence type="ECO:0000259" key="1">
    <source>
        <dbReference type="Pfam" id="PF12680"/>
    </source>
</evidence>
<dbReference type="AlphaFoldDB" id="A0A366DDV7"/>
<accession>A0A366DDV7</accession>
<feature type="domain" description="SnoaL-like" evidence="1">
    <location>
        <begin position="36"/>
        <end position="156"/>
    </location>
</feature>
<comment type="caution">
    <text evidence="2">The sequence shown here is derived from an EMBL/GenBank/DDBJ whole genome shotgun (WGS) entry which is preliminary data.</text>
</comment>
<dbReference type="PANTHER" id="PTHR38436:SF1">
    <property type="entry name" value="ESTER CYCLASE"/>
    <property type="match status" value="1"/>
</dbReference>
<name>A0A366DDV7_9NOCA</name>
<keyword evidence="3" id="KW-1185">Reference proteome</keyword>
<evidence type="ECO:0000313" key="3">
    <source>
        <dbReference type="Proteomes" id="UP000252586"/>
    </source>
</evidence>
<dbReference type="InterPro" id="IPR032710">
    <property type="entry name" value="NTF2-like_dom_sf"/>
</dbReference>
<dbReference type="EMBL" id="QNRE01000009">
    <property type="protein sequence ID" value="RBO88237.1"/>
    <property type="molecule type" value="Genomic_DNA"/>
</dbReference>
<dbReference type="InterPro" id="IPR009959">
    <property type="entry name" value="Cyclase_SnoaL-like"/>
</dbReference>
<organism evidence="2 3">
    <name type="scientific">Nocardia puris</name>
    <dbReference type="NCBI Taxonomy" id="208602"/>
    <lineage>
        <taxon>Bacteria</taxon>
        <taxon>Bacillati</taxon>
        <taxon>Actinomycetota</taxon>
        <taxon>Actinomycetes</taxon>
        <taxon>Mycobacteriales</taxon>
        <taxon>Nocardiaceae</taxon>
        <taxon>Nocardia</taxon>
    </lineage>
</organism>
<dbReference type="GO" id="GO:0030638">
    <property type="term" value="P:polyketide metabolic process"/>
    <property type="evidence" value="ECO:0007669"/>
    <property type="project" value="InterPro"/>
</dbReference>
<dbReference type="Gene3D" id="3.10.450.50">
    <property type="match status" value="1"/>
</dbReference>
<dbReference type="SUPFAM" id="SSF54427">
    <property type="entry name" value="NTF2-like"/>
    <property type="match status" value="1"/>
</dbReference>
<dbReference type="OrthoDB" id="3529367at2"/>
<sequence length="179" mass="20216">MAGLEKIEYFDDRYTKARAALGGSLPSAEQISDIFERWFTALNTHDTDTLLTLVTDDIVVEDPSMMGRNSRGHDDFRLFSEITYTAFPDMRFEATTAPLIALDGNRIVVPWRGTATFTGYIDRWPPENPAPRVDGTGKQWTLEGTDTYEFRGGLISWWRISFDFFDMSQQVGLLPGGDA</sequence>